<evidence type="ECO:0000313" key="1">
    <source>
        <dbReference type="EMBL" id="SES77985.1"/>
    </source>
</evidence>
<proteinExistence type="predicted"/>
<dbReference type="CDD" id="cd13520">
    <property type="entry name" value="PBP2_TAXI_TRAP"/>
    <property type="match status" value="1"/>
</dbReference>
<dbReference type="SUPFAM" id="SSF53850">
    <property type="entry name" value="Periplasmic binding protein-like II"/>
    <property type="match status" value="1"/>
</dbReference>
<dbReference type="PROSITE" id="PS51257">
    <property type="entry name" value="PROKAR_LIPOPROTEIN"/>
    <property type="match status" value="1"/>
</dbReference>
<keyword evidence="2" id="KW-1185">Reference proteome</keyword>
<dbReference type="Gene3D" id="3.40.190.10">
    <property type="entry name" value="Periplasmic binding protein-like II"/>
    <property type="match status" value="2"/>
</dbReference>
<evidence type="ECO:0008006" key="3">
    <source>
        <dbReference type="Google" id="ProtNLM"/>
    </source>
</evidence>
<evidence type="ECO:0000313" key="2">
    <source>
        <dbReference type="Proteomes" id="UP000199095"/>
    </source>
</evidence>
<gene>
    <name evidence="1" type="ORF">SAMN05421676_101431</name>
</gene>
<dbReference type="PANTHER" id="PTHR42941">
    <property type="entry name" value="SLL1037 PROTEIN"/>
    <property type="match status" value="1"/>
</dbReference>
<accession>A0A1H9Z9G8</accession>
<dbReference type="AlphaFoldDB" id="A0A1H9Z9G8"/>
<dbReference type="InterPro" id="IPR011852">
    <property type="entry name" value="TRAP_TAXI"/>
</dbReference>
<reference evidence="2" key="1">
    <citation type="submission" date="2016-10" db="EMBL/GenBank/DDBJ databases">
        <authorList>
            <person name="Varghese N."/>
            <person name="Submissions S."/>
        </authorList>
    </citation>
    <scope>NUCLEOTIDE SEQUENCE [LARGE SCALE GENOMIC DNA]</scope>
    <source>
        <strain evidence="2">CGMCC 1.3566</strain>
    </source>
</reference>
<dbReference type="OrthoDB" id="9776669at2"/>
<organism evidence="1 2">
    <name type="scientific">Salinibacillus kushneri</name>
    <dbReference type="NCBI Taxonomy" id="237682"/>
    <lineage>
        <taxon>Bacteria</taxon>
        <taxon>Bacillati</taxon>
        <taxon>Bacillota</taxon>
        <taxon>Bacilli</taxon>
        <taxon>Bacillales</taxon>
        <taxon>Bacillaceae</taxon>
        <taxon>Salinibacillus</taxon>
    </lineage>
</organism>
<dbReference type="PANTHER" id="PTHR42941:SF1">
    <property type="entry name" value="SLL1037 PROTEIN"/>
    <property type="match status" value="1"/>
</dbReference>
<name>A0A1H9Z9G8_9BACI</name>
<dbReference type="NCBIfam" id="TIGR02122">
    <property type="entry name" value="TRAP_TAXI"/>
    <property type="match status" value="1"/>
</dbReference>
<protein>
    <recommendedName>
        <fullName evidence="3">TRAP transporter solute receptor, TAXI family</fullName>
    </recommendedName>
</protein>
<dbReference type="RefSeq" id="WP_093131470.1">
    <property type="nucleotide sequence ID" value="NZ_FOHJ01000001.1"/>
</dbReference>
<dbReference type="Pfam" id="PF16868">
    <property type="entry name" value="NMT1_3"/>
    <property type="match status" value="1"/>
</dbReference>
<dbReference type="EMBL" id="FOHJ01000001">
    <property type="protein sequence ID" value="SES77985.1"/>
    <property type="molecule type" value="Genomic_DNA"/>
</dbReference>
<dbReference type="Proteomes" id="UP000199095">
    <property type="component" value="Unassembled WGS sequence"/>
</dbReference>
<dbReference type="STRING" id="237682.SAMN05421676_101431"/>
<sequence>MKKFVGLLVGAIFLAGILIGCSSESGESDTDNSGQSGVAESGVPSEITFGSATQGGFWYTLSGAMSDKMGEIFPDSSTTIVEGGSISNLLGLGQGKYHIGFSNGQTVPEALNGENAFDEPIKNVSTIATLYPNVFHIAVRADSDIYSVEDLKGKTVSPGIKGYSGELAFQDVLELNDMSYDDLEGIEYVGTSDGADLLRDGHIDAIAGMLSAPVAVYQELDTTLGIRIIPLKQETVDSLHEQNEGYLKHTIPAGTYPNQSEDILTTAGYTVLLANNDLMSKDAVYKLTKMIFEQKEDWANISSVMSDFNAEYSVKNSVGEFHPGAEEYYKEIGALE</sequence>